<feature type="domain" description="ABC transmembrane type-1" evidence="8">
    <location>
        <begin position="73"/>
        <end position="264"/>
    </location>
</feature>
<feature type="transmembrane region" description="Helical" evidence="7">
    <location>
        <begin position="144"/>
        <end position="164"/>
    </location>
</feature>
<dbReference type="RefSeq" id="WP_185129034.1">
    <property type="nucleotide sequence ID" value="NZ_JACJVO010000011.1"/>
</dbReference>
<dbReference type="InterPro" id="IPR000515">
    <property type="entry name" value="MetI-like"/>
</dbReference>
<feature type="transmembrane region" description="Helical" evidence="7">
    <location>
        <begin position="245"/>
        <end position="263"/>
    </location>
</feature>
<evidence type="ECO:0000259" key="8">
    <source>
        <dbReference type="PROSITE" id="PS50928"/>
    </source>
</evidence>
<evidence type="ECO:0000313" key="9">
    <source>
        <dbReference type="EMBL" id="MBB6731363.1"/>
    </source>
</evidence>
<dbReference type="EMBL" id="JACJVO010000011">
    <property type="protein sequence ID" value="MBB6731363.1"/>
    <property type="molecule type" value="Genomic_DNA"/>
</dbReference>
<dbReference type="CDD" id="cd06261">
    <property type="entry name" value="TM_PBP2"/>
    <property type="match status" value="1"/>
</dbReference>
<keyword evidence="2 7" id="KW-0813">Transport</keyword>
<dbReference type="Gene3D" id="1.10.3720.10">
    <property type="entry name" value="MetI-like"/>
    <property type="match status" value="1"/>
</dbReference>
<organism evidence="9 10">
    <name type="scientific">Cohnella zeiphila</name>
    <dbReference type="NCBI Taxonomy" id="2761120"/>
    <lineage>
        <taxon>Bacteria</taxon>
        <taxon>Bacillati</taxon>
        <taxon>Bacillota</taxon>
        <taxon>Bacilli</taxon>
        <taxon>Bacillales</taxon>
        <taxon>Paenibacillaceae</taxon>
        <taxon>Cohnella</taxon>
    </lineage>
</organism>
<keyword evidence="4 7" id="KW-0812">Transmembrane</keyword>
<reference evidence="9 10" key="1">
    <citation type="submission" date="2020-08" db="EMBL/GenBank/DDBJ databases">
        <title>Cohnella phylogeny.</title>
        <authorList>
            <person name="Dunlap C."/>
        </authorList>
    </citation>
    <scope>NUCLEOTIDE SEQUENCE [LARGE SCALE GENOMIC DNA]</scope>
    <source>
        <strain evidence="9 10">CBP 2801</strain>
    </source>
</reference>
<evidence type="ECO:0000256" key="2">
    <source>
        <dbReference type="ARBA" id="ARBA00022448"/>
    </source>
</evidence>
<comment type="similarity">
    <text evidence="7">Belongs to the binding-protein-dependent transport system permease family.</text>
</comment>
<protein>
    <submittedName>
        <fullName evidence="9">Carbohydrate ABC transporter permease</fullName>
    </submittedName>
</protein>
<keyword evidence="6 7" id="KW-0472">Membrane</keyword>
<dbReference type="InterPro" id="IPR035906">
    <property type="entry name" value="MetI-like_sf"/>
</dbReference>
<dbReference type="PROSITE" id="PS50928">
    <property type="entry name" value="ABC_TM1"/>
    <property type="match status" value="1"/>
</dbReference>
<evidence type="ECO:0000256" key="5">
    <source>
        <dbReference type="ARBA" id="ARBA00022989"/>
    </source>
</evidence>
<feature type="transmembrane region" description="Helical" evidence="7">
    <location>
        <begin position="108"/>
        <end position="132"/>
    </location>
</feature>
<name>A0A7X0VWX7_9BACL</name>
<comment type="subcellular location">
    <subcellularLocation>
        <location evidence="1 7">Cell membrane</location>
        <topology evidence="1 7">Multi-pass membrane protein</topology>
    </subcellularLocation>
</comment>
<dbReference type="PANTHER" id="PTHR43744">
    <property type="entry name" value="ABC TRANSPORTER PERMEASE PROTEIN MG189-RELATED-RELATED"/>
    <property type="match status" value="1"/>
</dbReference>
<dbReference type="GO" id="GO:0055085">
    <property type="term" value="P:transmembrane transport"/>
    <property type="evidence" value="ECO:0007669"/>
    <property type="project" value="InterPro"/>
</dbReference>
<accession>A0A7X0VWX7</accession>
<feature type="transmembrane region" description="Helical" evidence="7">
    <location>
        <begin position="12"/>
        <end position="31"/>
    </location>
</feature>
<dbReference type="GO" id="GO:0005886">
    <property type="term" value="C:plasma membrane"/>
    <property type="evidence" value="ECO:0007669"/>
    <property type="project" value="UniProtKB-SubCell"/>
</dbReference>
<comment type="caution">
    <text evidence="9">The sequence shown here is derived from an EMBL/GenBank/DDBJ whole genome shotgun (WGS) entry which is preliminary data.</text>
</comment>
<dbReference type="SUPFAM" id="SSF161098">
    <property type="entry name" value="MetI-like"/>
    <property type="match status" value="1"/>
</dbReference>
<keyword evidence="3" id="KW-1003">Cell membrane</keyword>
<keyword evidence="10" id="KW-1185">Reference proteome</keyword>
<keyword evidence="5 7" id="KW-1133">Transmembrane helix</keyword>
<dbReference type="AlphaFoldDB" id="A0A7X0VWX7"/>
<feature type="transmembrane region" description="Helical" evidence="7">
    <location>
        <begin position="72"/>
        <end position="96"/>
    </location>
</feature>
<evidence type="ECO:0000313" key="10">
    <source>
        <dbReference type="Proteomes" id="UP000564644"/>
    </source>
</evidence>
<dbReference type="PANTHER" id="PTHR43744:SF12">
    <property type="entry name" value="ABC TRANSPORTER PERMEASE PROTEIN MG189-RELATED"/>
    <property type="match status" value="1"/>
</dbReference>
<evidence type="ECO:0000256" key="3">
    <source>
        <dbReference type="ARBA" id="ARBA00022475"/>
    </source>
</evidence>
<evidence type="ECO:0000256" key="7">
    <source>
        <dbReference type="RuleBase" id="RU363032"/>
    </source>
</evidence>
<dbReference type="Pfam" id="PF00528">
    <property type="entry name" value="BPD_transp_1"/>
    <property type="match status" value="1"/>
</dbReference>
<evidence type="ECO:0000256" key="6">
    <source>
        <dbReference type="ARBA" id="ARBA00023136"/>
    </source>
</evidence>
<evidence type="ECO:0000256" key="1">
    <source>
        <dbReference type="ARBA" id="ARBA00004651"/>
    </source>
</evidence>
<proteinExistence type="inferred from homology"/>
<evidence type="ECO:0000256" key="4">
    <source>
        <dbReference type="ARBA" id="ARBA00022692"/>
    </source>
</evidence>
<sequence>MAAQTKSGIKSFLLYLVLVFGSAVFILPLAWMVRSAIMDSSQIFIVPPVWIPDPVRLGNFKTALNTVPFGRYFLNTLLLVAGNVTGAVLTSALCGFSFARLRWRGRDFFFGLLMTGMMLPYAVTLIPTFLGWRTVVGPNSYLPLILPAWFGGGAFNVFLIRQFMRTIPKALDEAALVDGAGYFQIFARVIFPLSKSAVIVVALFQFLGVWNDFLGPLVYVNKESMFTLALGLQQFIGYYTAQWELLMSAATMVLVPPVLLFVFGQKYFMKGIAVSGIKG</sequence>
<dbReference type="Proteomes" id="UP000564644">
    <property type="component" value="Unassembled WGS sequence"/>
</dbReference>
<gene>
    <name evidence="9" type="ORF">H7C18_10645</name>
</gene>